<keyword evidence="1" id="KW-0732">Signal</keyword>
<dbReference type="EMBL" id="AK374647">
    <property type="protein sequence ID" value="BAK05843.1"/>
    <property type="molecule type" value="mRNA"/>
</dbReference>
<evidence type="ECO:0000256" key="1">
    <source>
        <dbReference type="SAM" id="SignalP"/>
    </source>
</evidence>
<feature type="signal peptide" evidence="1">
    <location>
        <begin position="1"/>
        <end position="24"/>
    </location>
</feature>
<feature type="chain" id="PRO_5003276648" evidence="1">
    <location>
        <begin position="25"/>
        <end position="86"/>
    </location>
</feature>
<organism evidence="2">
    <name type="scientific">Hordeum vulgare subsp. vulgare</name>
    <name type="common">Domesticated barley</name>
    <dbReference type="NCBI Taxonomy" id="112509"/>
    <lineage>
        <taxon>Eukaryota</taxon>
        <taxon>Viridiplantae</taxon>
        <taxon>Streptophyta</taxon>
        <taxon>Embryophyta</taxon>
        <taxon>Tracheophyta</taxon>
        <taxon>Spermatophyta</taxon>
        <taxon>Magnoliopsida</taxon>
        <taxon>Liliopsida</taxon>
        <taxon>Poales</taxon>
        <taxon>Poaceae</taxon>
        <taxon>BOP clade</taxon>
        <taxon>Pooideae</taxon>
        <taxon>Triticodae</taxon>
        <taxon>Triticeae</taxon>
        <taxon>Hordeinae</taxon>
        <taxon>Hordeum</taxon>
    </lineage>
</organism>
<proteinExistence type="evidence at transcript level"/>
<evidence type="ECO:0000313" key="2">
    <source>
        <dbReference type="EMBL" id="BAK05843.1"/>
    </source>
</evidence>
<protein>
    <submittedName>
        <fullName evidence="2">Predicted protein</fullName>
    </submittedName>
</protein>
<accession>F2EES1</accession>
<dbReference type="AlphaFoldDB" id="F2EES1"/>
<name>F2EES1_HORVV</name>
<reference evidence="2" key="1">
    <citation type="journal article" date="2011" name="Plant Physiol.">
        <title>Comprehensive sequence analysis of 24,783 barley full-length cDNAs derived from 12 clone libraries.</title>
        <authorList>
            <person name="Matsumoto T."/>
            <person name="Tanaka T."/>
            <person name="Sakai H."/>
            <person name="Amano N."/>
            <person name="Kanamori H."/>
            <person name="Kurita K."/>
            <person name="Kikuta A."/>
            <person name="Kamiya K."/>
            <person name="Yamamoto M."/>
            <person name="Ikawa H."/>
            <person name="Fujii N."/>
            <person name="Hori K."/>
            <person name="Itoh T."/>
            <person name="Sato K."/>
        </authorList>
    </citation>
    <scope>NUCLEOTIDE SEQUENCE</scope>
    <source>
        <tissue evidence="2">Flower</tissue>
    </source>
</reference>
<sequence>MPSTGCSWCCCCCCWCCCGGWARSYIPILRGAGAYCAEVMYSGGDAPPVPLKNQERNQHTGVCKQSTGTVDGMCVGSQSLVLGGGR</sequence>